<evidence type="ECO:0000256" key="1">
    <source>
        <dbReference type="SAM" id="Phobius"/>
    </source>
</evidence>
<reference evidence="2" key="2">
    <citation type="submission" date="2022-01" db="EMBL/GenBank/DDBJ databases">
        <authorList>
            <person name="Yamashiro T."/>
            <person name="Shiraishi A."/>
            <person name="Satake H."/>
            <person name="Nakayama K."/>
        </authorList>
    </citation>
    <scope>NUCLEOTIDE SEQUENCE</scope>
</reference>
<evidence type="ECO:0000313" key="2">
    <source>
        <dbReference type="EMBL" id="GJS58247.1"/>
    </source>
</evidence>
<keyword evidence="1" id="KW-1133">Transmembrane helix</keyword>
<gene>
    <name evidence="2" type="ORF">Tco_0653031</name>
</gene>
<keyword evidence="1" id="KW-0472">Membrane</keyword>
<dbReference type="EMBL" id="BQNB010009065">
    <property type="protein sequence ID" value="GJS58247.1"/>
    <property type="molecule type" value="Genomic_DNA"/>
</dbReference>
<keyword evidence="3" id="KW-1185">Reference proteome</keyword>
<proteinExistence type="predicted"/>
<name>A0ABQ4WZ67_9ASTR</name>
<evidence type="ECO:0008006" key="4">
    <source>
        <dbReference type="Google" id="ProtNLM"/>
    </source>
</evidence>
<feature type="transmembrane region" description="Helical" evidence="1">
    <location>
        <begin position="24"/>
        <end position="50"/>
    </location>
</feature>
<organism evidence="2 3">
    <name type="scientific">Tanacetum coccineum</name>
    <dbReference type="NCBI Taxonomy" id="301880"/>
    <lineage>
        <taxon>Eukaryota</taxon>
        <taxon>Viridiplantae</taxon>
        <taxon>Streptophyta</taxon>
        <taxon>Embryophyta</taxon>
        <taxon>Tracheophyta</taxon>
        <taxon>Spermatophyta</taxon>
        <taxon>Magnoliopsida</taxon>
        <taxon>eudicotyledons</taxon>
        <taxon>Gunneridae</taxon>
        <taxon>Pentapetalae</taxon>
        <taxon>asterids</taxon>
        <taxon>campanulids</taxon>
        <taxon>Asterales</taxon>
        <taxon>Asteraceae</taxon>
        <taxon>Asteroideae</taxon>
        <taxon>Anthemideae</taxon>
        <taxon>Anthemidinae</taxon>
        <taxon>Tanacetum</taxon>
    </lineage>
</organism>
<sequence>MGSNIPTVFSWGSSISSDSFLPSVLLWLVIIIGVVDVTVVVIVAVVVAVVKSSSVVKLSFVITCPSDLIGLIYSNRLGVCIPPGQGVISQVDLTGDEDSTDEDGDIRMGDSTGVLVSLGGGISLGGKKSRD</sequence>
<protein>
    <recommendedName>
        <fullName evidence="4">Transmembrane protein</fullName>
    </recommendedName>
</protein>
<reference evidence="2" key="1">
    <citation type="journal article" date="2022" name="Int. J. Mol. Sci.">
        <title>Draft Genome of Tanacetum Coccineum: Genomic Comparison of Closely Related Tanacetum-Family Plants.</title>
        <authorList>
            <person name="Yamashiro T."/>
            <person name="Shiraishi A."/>
            <person name="Nakayama K."/>
            <person name="Satake H."/>
        </authorList>
    </citation>
    <scope>NUCLEOTIDE SEQUENCE</scope>
</reference>
<accession>A0ABQ4WZ67</accession>
<evidence type="ECO:0000313" key="3">
    <source>
        <dbReference type="Proteomes" id="UP001151760"/>
    </source>
</evidence>
<keyword evidence="1" id="KW-0812">Transmembrane</keyword>
<dbReference type="Proteomes" id="UP001151760">
    <property type="component" value="Unassembled WGS sequence"/>
</dbReference>
<comment type="caution">
    <text evidence="2">The sequence shown here is derived from an EMBL/GenBank/DDBJ whole genome shotgun (WGS) entry which is preliminary data.</text>
</comment>